<proteinExistence type="predicted"/>
<accession>A0ABU5ND83</accession>
<gene>
    <name evidence="1" type="ORF">Megvenef_01100</name>
</gene>
<dbReference type="Pfam" id="PF08780">
    <property type="entry name" value="NTase_sub_bind"/>
    <property type="match status" value="1"/>
</dbReference>
<keyword evidence="2" id="KW-1185">Reference proteome</keyword>
<evidence type="ECO:0000313" key="1">
    <source>
        <dbReference type="EMBL" id="MEA0971127.1"/>
    </source>
</evidence>
<dbReference type="RefSeq" id="WP_322777028.1">
    <property type="nucleotide sequence ID" value="NZ_JARJFB010000084.1"/>
</dbReference>
<dbReference type="Proteomes" id="UP001291687">
    <property type="component" value="Unassembled WGS sequence"/>
</dbReference>
<sequence length="142" mass="16361">MSEINYNKFKESLARLQERYNDYLAAQSRTELLPSDKESIQESCIQRFEICLDTSWKHLKKYLIEEMGLVDIPSSPNPIFRKAAASLVISDAELWIEFNKKRGDTSHDYCGDKAGGTFEIIPDFIKEAISLYETISGVKWQN</sequence>
<dbReference type="InterPro" id="IPR010235">
    <property type="entry name" value="HepT"/>
</dbReference>
<organism evidence="1 2">
    <name type="scientific">Candidatus Megaera venefica</name>
    <dbReference type="NCBI Taxonomy" id="2055910"/>
    <lineage>
        <taxon>Bacteria</taxon>
        <taxon>Pseudomonadati</taxon>
        <taxon>Pseudomonadota</taxon>
        <taxon>Alphaproteobacteria</taxon>
        <taxon>Rickettsiales</taxon>
        <taxon>Rickettsiaceae</taxon>
        <taxon>Candidatus Megaera</taxon>
    </lineage>
</organism>
<comment type="caution">
    <text evidence="1">The sequence shown here is derived from an EMBL/GenBank/DDBJ whole genome shotgun (WGS) entry which is preliminary data.</text>
</comment>
<evidence type="ECO:0000313" key="2">
    <source>
        <dbReference type="Proteomes" id="UP001291687"/>
    </source>
</evidence>
<dbReference type="SUPFAM" id="SSF81593">
    <property type="entry name" value="Nucleotidyltransferase substrate binding subunit/domain"/>
    <property type="match status" value="1"/>
</dbReference>
<dbReference type="EMBL" id="JARJFB010000084">
    <property type="protein sequence ID" value="MEA0971127.1"/>
    <property type="molecule type" value="Genomic_DNA"/>
</dbReference>
<protein>
    <submittedName>
        <fullName evidence="1">Nucleotidyltransferase</fullName>
    </submittedName>
</protein>
<name>A0ABU5ND83_9RICK</name>
<dbReference type="NCBIfam" id="TIGR01987">
    <property type="entry name" value="HI0074"/>
    <property type="match status" value="1"/>
</dbReference>
<reference evidence="1 2" key="1">
    <citation type="submission" date="2023-03" db="EMBL/GenBank/DDBJ databases">
        <title>Host association and intracellularity evolved multiple times independently in the Rickettsiales.</title>
        <authorList>
            <person name="Castelli M."/>
            <person name="Nardi T."/>
            <person name="Gammuto L."/>
            <person name="Bellinzona G."/>
            <person name="Sabaneyeva E."/>
            <person name="Potekhin A."/>
            <person name="Serra V."/>
            <person name="Petroni G."/>
            <person name="Sassera D."/>
        </authorList>
    </citation>
    <scope>NUCLEOTIDE SEQUENCE [LARGE SCALE GENOMIC DNA]</scope>
    <source>
        <strain evidence="1 2">Sr 2-6</strain>
    </source>
</reference>
<dbReference type="Gene3D" id="1.20.120.330">
    <property type="entry name" value="Nucleotidyltransferases domain 2"/>
    <property type="match status" value="1"/>
</dbReference>